<proteinExistence type="inferred from homology"/>
<feature type="domain" description="Type I restriction modification DNA specificity" evidence="4">
    <location>
        <begin position="83"/>
        <end position="200"/>
    </location>
</feature>
<evidence type="ECO:0000256" key="2">
    <source>
        <dbReference type="ARBA" id="ARBA00022747"/>
    </source>
</evidence>
<evidence type="ECO:0000313" key="5">
    <source>
        <dbReference type="EMBL" id="MFN2102018.1"/>
    </source>
</evidence>
<keyword evidence="5" id="KW-0255">Endonuclease</keyword>
<dbReference type="Pfam" id="PF01420">
    <property type="entry name" value="Methylase_S"/>
    <property type="match status" value="2"/>
</dbReference>
<dbReference type="PANTHER" id="PTHR30408:SF12">
    <property type="entry name" value="TYPE I RESTRICTION ENZYME MJAVIII SPECIFICITY SUBUNIT"/>
    <property type="match status" value="1"/>
</dbReference>
<evidence type="ECO:0000256" key="1">
    <source>
        <dbReference type="ARBA" id="ARBA00010923"/>
    </source>
</evidence>
<dbReference type="GO" id="GO:0004519">
    <property type="term" value="F:endonuclease activity"/>
    <property type="evidence" value="ECO:0007669"/>
    <property type="project" value="UniProtKB-KW"/>
</dbReference>
<reference evidence="5 6" key="1">
    <citation type="journal article" date="2024" name="Anaerobe">
        <title>The identification of Finegoldia dalianensis sp. nov., isolated from the pus of a patient with skin abscess and genomic analysis of the strains belonging to Finegoldia genus.</title>
        <authorList>
            <person name="Li Y."/>
            <person name="Wang Y."/>
            <person name="Xiao D."/>
            <person name="Wang J."/>
            <person name="Jin D."/>
        </authorList>
    </citation>
    <scope>NUCLEOTIDE SEQUENCE [LARGE SCALE GENOMIC DNA]</scope>
    <source>
        <strain evidence="5 6">LY240594</strain>
    </source>
</reference>
<keyword evidence="6" id="KW-1185">Reference proteome</keyword>
<dbReference type="InterPro" id="IPR000055">
    <property type="entry name" value="Restrct_endonuc_typeI_TRD"/>
</dbReference>
<dbReference type="InterPro" id="IPR052021">
    <property type="entry name" value="Type-I_RS_S_subunit"/>
</dbReference>
<protein>
    <submittedName>
        <fullName evidence="5">Restriction endonuclease subunit S</fullName>
        <ecNumber evidence="5">3.1.21.-</ecNumber>
    </submittedName>
</protein>
<comment type="caution">
    <text evidence="5">The sequence shown here is derived from an EMBL/GenBank/DDBJ whole genome shotgun (WGS) entry which is preliminary data.</text>
</comment>
<dbReference type="EC" id="3.1.21.-" evidence="5"/>
<keyword evidence="3" id="KW-0238">DNA-binding</keyword>
<name>A0ABW9KBV4_9FIRM</name>
<dbReference type="EMBL" id="JBDLBQ010000002">
    <property type="protein sequence ID" value="MFN2102018.1"/>
    <property type="molecule type" value="Genomic_DNA"/>
</dbReference>
<accession>A0ABW9KBV4</accession>
<keyword evidence="5" id="KW-0378">Hydrolase</keyword>
<feature type="domain" description="Type I restriction modification DNA specificity" evidence="4">
    <location>
        <begin position="260"/>
        <end position="425"/>
    </location>
</feature>
<dbReference type="InterPro" id="IPR044946">
    <property type="entry name" value="Restrct_endonuc_typeI_TRD_sf"/>
</dbReference>
<dbReference type="Gene3D" id="1.10.287.1120">
    <property type="entry name" value="Bipartite methylase S protein"/>
    <property type="match status" value="1"/>
</dbReference>
<dbReference type="Proteomes" id="UP001634413">
    <property type="component" value="Unassembled WGS sequence"/>
</dbReference>
<evidence type="ECO:0000256" key="3">
    <source>
        <dbReference type="ARBA" id="ARBA00023125"/>
    </source>
</evidence>
<evidence type="ECO:0000259" key="4">
    <source>
        <dbReference type="Pfam" id="PF01420"/>
    </source>
</evidence>
<evidence type="ECO:0000313" key="6">
    <source>
        <dbReference type="Proteomes" id="UP001634413"/>
    </source>
</evidence>
<keyword evidence="2" id="KW-0680">Restriction system</keyword>
<comment type="similarity">
    <text evidence="1">Belongs to the type-I restriction system S methylase family.</text>
</comment>
<sequence length="448" mass="51608">MTRKMKDSGIEWIGEIPEDWGISKIKYVSDLNGRIGFRGYKQSDLVEEEHGAITLGPPNMDNGKLNLLNCKYLSWEKYYESPEIQLRVGDILLVKTASVGKVAYVDRLVKEMTINPQLLIIKSKNINNKFLFYVIFSEFFQSQVEMSVTGGTVPTLSQEKISNFEITNPPMTSQIKIAKYLDKMCFEVERISNKIKLEIENLENYKKSVITEAVTRGLDKNVEMKDSGIEWIGEIPKHWDLVKIKYTQKKEESNSFIDGDWIESNYIKEDGIRYITTGNIGDGKFIVQGNGFISREDFELLRCKYAYPGDLIFSRLNAPYGRSCLLPDTYSEYVIAVDNVILRPDEYYNRKFINYLTQCIGYQQSVKDSASGTTMQRISRTKLGNIPLPFPNTEEQNDIVDYLDKKTKLIDDSIAIKQKQLETLEEYKKSLIYEYVTGKKEVKDGEET</sequence>
<organism evidence="5 6">
    <name type="scientific">Finegoldia dalianensis</name>
    <dbReference type="NCBI Taxonomy" id="3145239"/>
    <lineage>
        <taxon>Bacteria</taxon>
        <taxon>Bacillati</taxon>
        <taxon>Bacillota</taxon>
        <taxon>Tissierellia</taxon>
        <taxon>Tissierellales</taxon>
        <taxon>Peptoniphilaceae</taxon>
        <taxon>Finegoldia</taxon>
    </lineage>
</organism>
<dbReference type="PANTHER" id="PTHR30408">
    <property type="entry name" value="TYPE-1 RESTRICTION ENZYME ECOKI SPECIFICITY PROTEIN"/>
    <property type="match status" value="1"/>
</dbReference>
<keyword evidence="5" id="KW-0540">Nuclease</keyword>
<dbReference type="SUPFAM" id="SSF116734">
    <property type="entry name" value="DNA methylase specificity domain"/>
    <property type="match status" value="2"/>
</dbReference>
<dbReference type="GO" id="GO:0016787">
    <property type="term" value="F:hydrolase activity"/>
    <property type="evidence" value="ECO:0007669"/>
    <property type="project" value="UniProtKB-KW"/>
</dbReference>
<gene>
    <name evidence="5" type="ORF">ABDJ34_03750</name>
</gene>
<dbReference type="Gene3D" id="3.90.220.20">
    <property type="entry name" value="DNA methylase specificity domains"/>
    <property type="match status" value="2"/>
</dbReference>
<dbReference type="RefSeq" id="WP_412701423.1">
    <property type="nucleotide sequence ID" value="NZ_JBDLBQ010000002.1"/>
</dbReference>